<dbReference type="GO" id="GO:0005737">
    <property type="term" value="C:cytoplasm"/>
    <property type="evidence" value="ECO:0007669"/>
    <property type="project" value="TreeGrafter"/>
</dbReference>
<keyword evidence="3" id="KW-0963">Cytoplasm</keyword>
<dbReference type="GO" id="GO:0007010">
    <property type="term" value="P:cytoskeleton organization"/>
    <property type="evidence" value="ECO:0007669"/>
    <property type="project" value="InterPro"/>
</dbReference>
<dbReference type="SUPFAM" id="SSF47874">
    <property type="entry name" value="Annexin"/>
    <property type="match status" value="1"/>
</dbReference>
<dbReference type="GO" id="GO:0005509">
    <property type="term" value="F:calcium ion binding"/>
    <property type="evidence" value="ECO:0007669"/>
    <property type="project" value="InterPro"/>
</dbReference>
<organism evidence="10 11">
    <name type="scientific">Giardia intestinalis</name>
    <name type="common">Giardia lamblia</name>
    <dbReference type="NCBI Taxonomy" id="5741"/>
    <lineage>
        <taxon>Eukaryota</taxon>
        <taxon>Metamonada</taxon>
        <taxon>Diplomonadida</taxon>
        <taxon>Hexamitidae</taxon>
        <taxon>Giardiinae</taxon>
        <taxon>Giardia</taxon>
    </lineage>
</organism>
<name>V6TBP4_GIAIN</name>
<evidence type="ECO:0000256" key="4">
    <source>
        <dbReference type="ARBA" id="ARBA00022701"/>
    </source>
</evidence>
<dbReference type="InterPro" id="IPR018502">
    <property type="entry name" value="Annexin_repeat"/>
</dbReference>
<dbReference type="InterPro" id="IPR037104">
    <property type="entry name" value="Annexin_sf"/>
</dbReference>
<dbReference type="PANTHER" id="PTHR10502:SF102">
    <property type="entry name" value="ANNEXIN B11"/>
    <property type="match status" value="1"/>
</dbReference>
<evidence type="ECO:0000313" key="11">
    <source>
        <dbReference type="Proteomes" id="UP000018320"/>
    </source>
</evidence>
<dbReference type="PROSITE" id="PS51897">
    <property type="entry name" value="ANNEXIN_2"/>
    <property type="match status" value="3"/>
</dbReference>
<dbReference type="VEuPathDB" id="GiardiaDB:QR46_2509"/>
<dbReference type="GO" id="GO:0001786">
    <property type="term" value="F:phosphatidylserine binding"/>
    <property type="evidence" value="ECO:0007669"/>
    <property type="project" value="TreeGrafter"/>
</dbReference>
<dbReference type="GO" id="GO:0005886">
    <property type="term" value="C:plasma membrane"/>
    <property type="evidence" value="ECO:0007669"/>
    <property type="project" value="TreeGrafter"/>
</dbReference>
<keyword evidence="6" id="KW-0206">Cytoskeleton</keyword>
<evidence type="ECO:0000313" key="10">
    <source>
        <dbReference type="EMBL" id="ESU36318.1"/>
    </source>
</evidence>
<keyword evidence="4" id="KW-0493">Microtubule</keyword>
<dbReference type="Gene3D" id="1.10.220.10">
    <property type="entry name" value="Annexin"/>
    <property type="match status" value="4"/>
</dbReference>
<comment type="function">
    <text evidence="8">Giardins are involved in parasite attachment to the intestinal mucosa and in the cytoskeletal disassembly and reassembly that marks the transition from infectious trophozoite to transmissible cyst. They may interact with other cytoskeletal proteins such as microtubules in the microribbons or crossbridges, to maintain the integrity of the ventral disk.</text>
</comment>
<dbReference type="InterPro" id="IPR048983">
    <property type="entry name" value="Alpha11G_Annexin_4"/>
</dbReference>
<evidence type="ECO:0000256" key="2">
    <source>
        <dbReference type="ARBA" id="ARBA00007831"/>
    </source>
</evidence>
<dbReference type="GO" id="GO:0005544">
    <property type="term" value="F:calcium-dependent phospholipid binding"/>
    <property type="evidence" value="ECO:0007669"/>
    <property type="project" value="InterPro"/>
</dbReference>
<comment type="subcellular location">
    <subcellularLocation>
        <location evidence="1">Cytoplasm</location>
        <location evidence="1">Cytoskeleton</location>
    </subcellularLocation>
</comment>
<evidence type="ECO:0000256" key="7">
    <source>
        <dbReference type="ARBA" id="ARBA00023216"/>
    </source>
</evidence>
<accession>V6TBP4</accession>
<dbReference type="AlphaFoldDB" id="V6TBP4"/>
<dbReference type="PRINTS" id="PR01712">
    <property type="entry name" value="ALPHAGIARDIN"/>
</dbReference>
<evidence type="ECO:0000259" key="9">
    <source>
        <dbReference type="Pfam" id="PF21397"/>
    </source>
</evidence>
<dbReference type="VEuPathDB" id="GiardiaDB:GL50581_2473"/>
<protein>
    <recommendedName>
        <fullName evidence="9">Alpha-11 giardin fourth annexin domain-containing protein</fullName>
    </recommendedName>
</protein>
<sequence>MKRCDCFKIMSYGDAIPEVKAILEAKNEEELVTFTSRWSAEERKELRTQFQDTTGLEFIAFLKKCIKNGPYEDVMALGWDCNISARVNVIKKAMKNVNDFRAIHDVVLIATPDERLKLAQAYKEKTGNDLLQDFVDQIPLTSAASYLCHLAIRENRTPRGSVASDAEVLKHNLIDADEPDHEAVVRLIITSTADEYKEINHRFEVLTGKSVQEAIETRYADKENARGLCIAHYYNLAPARAVAYAFHSAVETQNDDMAYEQAARITGLFHDLHKFAWVHYACWGVMRDDILSRFQSKEANKVNFRDACLMFWKLAK</sequence>
<evidence type="ECO:0000256" key="8">
    <source>
        <dbReference type="ARBA" id="ARBA00025697"/>
    </source>
</evidence>
<evidence type="ECO:0000256" key="1">
    <source>
        <dbReference type="ARBA" id="ARBA00004245"/>
    </source>
</evidence>
<comment type="caution">
    <text evidence="10">The sequence shown here is derived from an EMBL/GenBank/DDBJ whole genome shotgun (WGS) entry which is preliminary data.</text>
</comment>
<dbReference type="GO" id="GO:0005874">
    <property type="term" value="C:microtubule"/>
    <property type="evidence" value="ECO:0007669"/>
    <property type="project" value="UniProtKB-KW"/>
</dbReference>
<dbReference type="VEuPathDB" id="GiardiaDB:GL50803_0017153"/>
<comment type="similarity">
    <text evidence="2">Belongs to the annexin family.</text>
</comment>
<evidence type="ECO:0000256" key="5">
    <source>
        <dbReference type="ARBA" id="ARBA00022737"/>
    </source>
</evidence>
<evidence type="ECO:0000256" key="6">
    <source>
        <dbReference type="ARBA" id="ARBA00023212"/>
    </source>
</evidence>
<reference evidence="10 11" key="2">
    <citation type="journal article" date="2013" name="Genome Biol. Evol.">
        <title>Genome sequencing of Giardia lamblia genotypes A2 and B isolates (DH and GS) and comparative analysis with the genomes of genotypes A1 and E (WB and Pig).</title>
        <authorList>
            <person name="Adam R.D."/>
            <person name="Dahlstrom E.W."/>
            <person name="Martens C.A."/>
            <person name="Bruno D.P."/>
            <person name="Barbian K.D."/>
            <person name="Ricklefs S.M."/>
            <person name="Hernandez M.M."/>
            <person name="Narla N.P."/>
            <person name="Patel R.B."/>
            <person name="Porcella S.F."/>
            <person name="Nash T.E."/>
        </authorList>
    </citation>
    <scope>NUCLEOTIDE SEQUENCE [LARGE SCALE GENOMIC DNA]</scope>
    <source>
        <strain evidence="10 11">DH</strain>
    </source>
</reference>
<dbReference type="InterPro" id="IPR008088">
    <property type="entry name" value="Alpha_giardin"/>
</dbReference>
<keyword evidence="7" id="KW-0041">Annexin</keyword>
<evidence type="ECO:0000256" key="3">
    <source>
        <dbReference type="ARBA" id="ARBA00022490"/>
    </source>
</evidence>
<feature type="domain" description="Alpha-11 giardin fourth annexin" evidence="9">
    <location>
        <begin position="239"/>
        <end position="314"/>
    </location>
</feature>
<dbReference type="VEuPathDB" id="GiardiaDB:DHA2_17153"/>
<keyword evidence="5" id="KW-0677">Repeat</keyword>
<proteinExistence type="inferred from homology"/>
<reference evidence="11" key="1">
    <citation type="submission" date="2012-02" db="EMBL/GenBank/DDBJ databases">
        <title>Genome sequencing of Giardia lamblia Genotypes A2 and B isolates (DH and GS) and comparative analysis with the genomes of Genotypes A1 and E (WB and Pig).</title>
        <authorList>
            <person name="Adam R."/>
            <person name="Dahlstrom E."/>
            <person name="Martens C."/>
            <person name="Bruno D."/>
            <person name="Barbian K."/>
            <person name="Porcella S.F."/>
            <person name="Nash T."/>
        </authorList>
    </citation>
    <scope>NUCLEOTIDE SEQUENCE</scope>
    <source>
        <strain evidence="11">DH</strain>
    </source>
</reference>
<dbReference type="Pfam" id="PF21397">
    <property type="entry name" value="Annexin_3"/>
    <property type="match status" value="1"/>
</dbReference>
<gene>
    <name evidence="10" type="ORF">DHA2_17153</name>
</gene>
<dbReference type="EMBL" id="AHGT01000050">
    <property type="protein sequence ID" value="ESU36318.1"/>
    <property type="molecule type" value="Genomic_DNA"/>
</dbReference>
<dbReference type="PANTHER" id="PTHR10502">
    <property type="entry name" value="ANNEXIN"/>
    <property type="match status" value="1"/>
</dbReference>
<dbReference type="Proteomes" id="UP000018320">
    <property type="component" value="Unassembled WGS sequence"/>
</dbReference>